<dbReference type="PANTHER" id="PTHR32309:SF13">
    <property type="entry name" value="FERRIC ENTEROBACTIN TRANSPORT PROTEIN FEPE"/>
    <property type="match status" value="1"/>
</dbReference>
<protein>
    <submittedName>
        <fullName evidence="9">Lipopolysaccharide biosynthesis protein Wzz</fullName>
    </submittedName>
</protein>
<feature type="domain" description="Tyrosine-protein kinase G-rich" evidence="8">
    <location>
        <begin position="312"/>
        <end position="353"/>
    </location>
</feature>
<name>Q31F07_HYDCU</name>
<feature type="transmembrane region" description="Helical" evidence="6">
    <location>
        <begin position="330"/>
        <end position="350"/>
    </location>
</feature>
<sequence length="364" mass="41657">MEKQSVRPHFEEKASMDDEIDLFELWNGLVQEKLTVFLSFLMIIGLGTIYAFSVTPVYKSDAYLLPPKASEIQDINRLNATLGIGDAYSVNDVFNTYTENLLSRARLLTFFKQHNLIAFYEPDFKNKEKEVREKEFNDSFSTFVEEFGITHPKDGAKRVMVEMTLPVDADQVKEFLTQYIQKIRIETRKQITTDIFTRKQFLMQQLINQINAVKETAQKHREDKIARLDESIKVARQLKIKEPLSAGPAMNIQGVQNQGLPLYYLGYQVLEAEKDVLKKRKTDDAFTGKLRELEERYNLLDSVEINGDLFKVVNVDQPPEIGEKVKPKKALILAVSGVLGLMLGIFIALIRRAIKNRKASLAAS</sequence>
<feature type="transmembrane region" description="Helical" evidence="6">
    <location>
        <begin position="34"/>
        <end position="52"/>
    </location>
</feature>
<comment type="subcellular location">
    <subcellularLocation>
        <location evidence="1">Cell membrane</location>
        <topology evidence="1">Multi-pass membrane protein</topology>
    </subcellularLocation>
</comment>
<keyword evidence="4 6" id="KW-1133">Transmembrane helix</keyword>
<dbReference type="AlphaFoldDB" id="Q31F07"/>
<evidence type="ECO:0000256" key="2">
    <source>
        <dbReference type="ARBA" id="ARBA00022475"/>
    </source>
</evidence>
<dbReference type="EMBL" id="CP000109">
    <property type="protein sequence ID" value="ABB42266.1"/>
    <property type="molecule type" value="Genomic_DNA"/>
</dbReference>
<accession>Q31F07</accession>
<dbReference type="STRING" id="317025.Tcr_1674"/>
<evidence type="ECO:0000256" key="3">
    <source>
        <dbReference type="ARBA" id="ARBA00022692"/>
    </source>
</evidence>
<feature type="domain" description="Polysaccharide chain length determinant N-terminal" evidence="7">
    <location>
        <begin position="18"/>
        <end position="113"/>
    </location>
</feature>
<organism evidence="9">
    <name type="scientific">Hydrogenovibrio crunogenus (strain DSM 25203 / XCL-2)</name>
    <name type="common">Thiomicrospira crunogena</name>
    <dbReference type="NCBI Taxonomy" id="317025"/>
    <lineage>
        <taxon>Bacteria</taxon>
        <taxon>Pseudomonadati</taxon>
        <taxon>Pseudomonadota</taxon>
        <taxon>Gammaproteobacteria</taxon>
        <taxon>Thiotrichales</taxon>
        <taxon>Piscirickettsiaceae</taxon>
        <taxon>Hydrogenovibrio</taxon>
    </lineage>
</organism>
<dbReference type="KEGG" id="tcx:Tcr_1674"/>
<dbReference type="HOGENOM" id="CLU_711092_0_0_6"/>
<keyword evidence="5 6" id="KW-0472">Membrane</keyword>
<evidence type="ECO:0000259" key="8">
    <source>
        <dbReference type="Pfam" id="PF13807"/>
    </source>
</evidence>
<evidence type="ECO:0000256" key="4">
    <source>
        <dbReference type="ARBA" id="ARBA00022989"/>
    </source>
</evidence>
<dbReference type="Pfam" id="PF02706">
    <property type="entry name" value="Wzz"/>
    <property type="match status" value="1"/>
</dbReference>
<evidence type="ECO:0000313" key="9">
    <source>
        <dbReference type="EMBL" id="ABB42266.1"/>
    </source>
</evidence>
<dbReference type="Gene3D" id="3.30.1890.10">
    <property type="entry name" value="FepE-like"/>
    <property type="match status" value="1"/>
</dbReference>
<dbReference type="GO" id="GO:0005886">
    <property type="term" value="C:plasma membrane"/>
    <property type="evidence" value="ECO:0007669"/>
    <property type="project" value="UniProtKB-SubCell"/>
</dbReference>
<dbReference type="GO" id="GO:0004713">
    <property type="term" value="F:protein tyrosine kinase activity"/>
    <property type="evidence" value="ECO:0007669"/>
    <property type="project" value="TreeGrafter"/>
</dbReference>
<dbReference type="OrthoDB" id="9775724at2"/>
<evidence type="ECO:0000256" key="5">
    <source>
        <dbReference type="ARBA" id="ARBA00023136"/>
    </source>
</evidence>
<evidence type="ECO:0000256" key="6">
    <source>
        <dbReference type="SAM" id="Phobius"/>
    </source>
</evidence>
<dbReference type="eggNOG" id="COG3765">
    <property type="taxonomic scope" value="Bacteria"/>
</dbReference>
<dbReference type="PANTHER" id="PTHR32309">
    <property type="entry name" value="TYROSINE-PROTEIN KINASE"/>
    <property type="match status" value="1"/>
</dbReference>
<dbReference type="Pfam" id="PF13807">
    <property type="entry name" value="GNVR"/>
    <property type="match status" value="1"/>
</dbReference>
<keyword evidence="2" id="KW-1003">Cell membrane</keyword>
<dbReference type="InterPro" id="IPR003856">
    <property type="entry name" value="LPS_length_determ_N"/>
</dbReference>
<reference evidence="9" key="1">
    <citation type="submission" date="2006-07" db="EMBL/GenBank/DDBJ databases">
        <title>Complete sequence of Thiomicrospira crunogena XCL-2.</title>
        <authorList>
            <consortium name="US DOE Joint Genome Institute"/>
            <person name="Copeland A."/>
            <person name="Lucas S."/>
            <person name="Lapidus A."/>
            <person name="Barry K."/>
            <person name="Detter J.C."/>
            <person name="Glavina del Rio T."/>
            <person name="Hammon N."/>
            <person name="Israni S."/>
            <person name="Dalin E."/>
            <person name="Tice H."/>
            <person name="Pitluck S."/>
            <person name="Chain P."/>
            <person name="Malfatti S."/>
            <person name="Shin M."/>
            <person name="Vergez L."/>
            <person name="Schmutz J."/>
            <person name="Larimer F."/>
            <person name="Land M."/>
            <person name="Hauser L."/>
            <person name="Kyrpides N."/>
            <person name="Lykidis A."/>
            <person name="Scott K.M."/>
            <person name="Sievert S."/>
            <person name="Kerfeld C."/>
            <person name="Freyermuth S."/>
            <person name="Dobrinski K."/>
            <person name="Boller A."/>
            <person name="Fitzpatrick K."/>
            <person name="Thoma P."/>
            <person name="Moore J."/>
            <person name="Richardson P."/>
        </authorList>
    </citation>
    <scope>NUCLEOTIDE SEQUENCE</scope>
    <source>
        <strain evidence="9">XCL-2</strain>
    </source>
</reference>
<evidence type="ECO:0000256" key="1">
    <source>
        <dbReference type="ARBA" id="ARBA00004651"/>
    </source>
</evidence>
<keyword evidence="3 6" id="KW-0812">Transmembrane</keyword>
<gene>
    <name evidence="9" type="ordered locus">Tcr_1674</name>
</gene>
<dbReference type="InterPro" id="IPR032807">
    <property type="entry name" value="GNVR"/>
</dbReference>
<dbReference type="InterPro" id="IPR050445">
    <property type="entry name" value="Bact_polysacc_biosynth/exp"/>
</dbReference>
<dbReference type="SUPFAM" id="SSF160355">
    <property type="entry name" value="Bacterial polysaccharide co-polymerase-like"/>
    <property type="match status" value="1"/>
</dbReference>
<evidence type="ECO:0000259" key="7">
    <source>
        <dbReference type="Pfam" id="PF02706"/>
    </source>
</evidence>
<proteinExistence type="predicted"/>